<dbReference type="PRINTS" id="PR00421">
    <property type="entry name" value="THIOREDOXIN"/>
</dbReference>
<evidence type="ECO:0000313" key="8">
    <source>
        <dbReference type="Proteomes" id="UP001497512"/>
    </source>
</evidence>
<comment type="similarity">
    <text evidence="1 4">Belongs to the protein disulfide isomerase family.</text>
</comment>
<protein>
    <recommendedName>
        <fullName evidence="6">Thioredoxin domain-containing protein</fullName>
    </recommendedName>
</protein>
<dbReference type="PROSITE" id="PS51352">
    <property type="entry name" value="THIOREDOXIN_2"/>
    <property type="match status" value="1"/>
</dbReference>
<keyword evidence="2 5" id="KW-0732">Signal</keyword>
<evidence type="ECO:0000313" key="7">
    <source>
        <dbReference type="EMBL" id="CAK9222648.1"/>
    </source>
</evidence>
<dbReference type="EMBL" id="OZ019896">
    <property type="protein sequence ID" value="CAK9222648.1"/>
    <property type="molecule type" value="Genomic_DNA"/>
</dbReference>
<evidence type="ECO:0000256" key="3">
    <source>
        <dbReference type="ARBA" id="ARBA00022737"/>
    </source>
</evidence>
<dbReference type="PROSITE" id="PS00194">
    <property type="entry name" value="THIOREDOXIN_1"/>
    <property type="match status" value="1"/>
</dbReference>
<keyword evidence="8" id="KW-1185">Reference proteome</keyword>
<dbReference type="Gene3D" id="3.40.30.10">
    <property type="entry name" value="Glutaredoxin"/>
    <property type="match status" value="1"/>
</dbReference>
<dbReference type="InterPro" id="IPR013766">
    <property type="entry name" value="Thioredoxin_domain"/>
</dbReference>
<sequence length="161" mass="17790">MADIRRVSILPLLALVAVVCLVVVKADVVELTDSTFLDKVKEKDTLWFIKFFAPWCGHCKRLAPTWEELGKALEGENAVEVATVDCTTNKATCGKTDIHSYPTLKLFLNGEEYKTYSGPRDLEALKAYALEAAAEVTKAGTDPDEAAFDCIMDNCLRDRQA</sequence>
<feature type="domain" description="Thioredoxin" evidence="6">
    <location>
        <begin position="10"/>
        <end position="135"/>
    </location>
</feature>
<dbReference type="SUPFAM" id="SSF52833">
    <property type="entry name" value="Thioredoxin-like"/>
    <property type="match status" value="1"/>
</dbReference>
<gene>
    <name evidence="7" type="ORF">CSSPTR1EN2_LOCUS16267</name>
</gene>
<feature type="chain" id="PRO_5045985043" description="Thioredoxin domain-containing protein" evidence="5">
    <location>
        <begin position="27"/>
        <end position="161"/>
    </location>
</feature>
<evidence type="ECO:0000259" key="6">
    <source>
        <dbReference type="PROSITE" id="PS51352"/>
    </source>
</evidence>
<feature type="signal peptide" evidence="5">
    <location>
        <begin position="1"/>
        <end position="26"/>
    </location>
</feature>
<dbReference type="PANTHER" id="PTHR45672:SF3">
    <property type="entry name" value="THIOREDOXIN DOMAIN-CONTAINING PROTEIN 5"/>
    <property type="match status" value="1"/>
</dbReference>
<proteinExistence type="inferred from homology"/>
<dbReference type="InterPro" id="IPR051063">
    <property type="entry name" value="PDI"/>
</dbReference>
<keyword evidence="3" id="KW-0677">Repeat</keyword>
<name>A0ABP0UIH4_9BRYO</name>
<evidence type="ECO:0000256" key="5">
    <source>
        <dbReference type="SAM" id="SignalP"/>
    </source>
</evidence>
<dbReference type="Proteomes" id="UP001497512">
    <property type="component" value="Chromosome 4"/>
</dbReference>
<dbReference type="NCBIfam" id="TIGR01126">
    <property type="entry name" value="pdi_dom"/>
    <property type="match status" value="1"/>
</dbReference>
<accession>A0ABP0UIH4</accession>
<dbReference type="InterPro" id="IPR005788">
    <property type="entry name" value="PDI_thioredoxin-like_dom"/>
</dbReference>
<dbReference type="PANTHER" id="PTHR45672">
    <property type="entry name" value="PROTEIN DISULFIDE-ISOMERASE C17H9.14C-RELATED"/>
    <property type="match status" value="1"/>
</dbReference>
<dbReference type="InterPro" id="IPR017937">
    <property type="entry name" value="Thioredoxin_CS"/>
</dbReference>
<dbReference type="Pfam" id="PF00085">
    <property type="entry name" value="Thioredoxin"/>
    <property type="match status" value="1"/>
</dbReference>
<evidence type="ECO:0000256" key="1">
    <source>
        <dbReference type="ARBA" id="ARBA00006347"/>
    </source>
</evidence>
<reference evidence="7" key="1">
    <citation type="submission" date="2024-02" db="EMBL/GenBank/DDBJ databases">
        <authorList>
            <consortium name="ELIXIR-Norway"/>
            <consortium name="Elixir Norway"/>
        </authorList>
    </citation>
    <scope>NUCLEOTIDE SEQUENCE</scope>
</reference>
<evidence type="ECO:0000256" key="4">
    <source>
        <dbReference type="RuleBase" id="RU004208"/>
    </source>
</evidence>
<evidence type="ECO:0000256" key="2">
    <source>
        <dbReference type="ARBA" id="ARBA00022729"/>
    </source>
</evidence>
<dbReference type="InterPro" id="IPR036249">
    <property type="entry name" value="Thioredoxin-like_sf"/>
</dbReference>
<organism evidence="7 8">
    <name type="scientific">Sphagnum troendelagicum</name>
    <dbReference type="NCBI Taxonomy" id="128251"/>
    <lineage>
        <taxon>Eukaryota</taxon>
        <taxon>Viridiplantae</taxon>
        <taxon>Streptophyta</taxon>
        <taxon>Embryophyta</taxon>
        <taxon>Bryophyta</taxon>
        <taxon>Sphagnophytina</taxon>
        <taxon>Sphagnopsida</taxon>
        <taxon>Sphagnales</taxon>
        <taxon>Sphagnaceae</taxon>
        <taxon>Sphagnum</taxon>
    </lineage>
</organism>